<sequence length="330" mass="36142">MLNNVSHKAAFAMRPEGSLNHMPVDPLQLPGDDPLRHSAALAGKDLVSRKALMAILCQQDHPQQDDLRAFLTHFNIAEPADRRVLDCYAERFILIIRTARSCEQWAHGNHFQKKLLDFWQASETVVIAGGITSAQFGIHLASRVEEAFTNLDILASPWAGQTALFGLAQAVAQRELLLVLDFGGTGVKCGIAHNYGNRIDHLFEMEVAPYLHQGLVYADHFRELLVQIRERVGCALPVAISLACYMDSGVVFDYKSGIYHRLGACSDNLAITLNDEWLPAVDLGELKALEHDSTAAALAFQFRTPAMMVTLGTGLGSAPCPYVPLPGRSG</sequence>
<evidence type="ECO:0008006" key="3">
    <source>
        <dbReference type="Google" id="ProtNLM"/>
    </source>
</evidence>
<name>A0A4R3IE52_9GAMM</name>
<reference evidence="1 2" key="1">
    <citation type="submission" date="2019-03" db="EMBL/GenBank/DDBJ databases">
        <title>Genomic Encyclopedia of Archaeal and Bacterial Type Strains, Phase II (KMG-II): from individual species to whole genera.</title>
        <authorList>
            <person name="Goeker M."/>
        </authorList>
    </citation>
    <scope>NUCLEOTIDE SEQUENCE [LARGE SCALE GENOMIC DNA]</scope>
    <source>
        <strain evidence="1 2">DSM 15388</strain>
    </source>
</reference>
<evidence type="ECO:0000313" key="2">
    <source>
        <dbReference type="Proteomes" id="UP000295793"/>
    </source>
</evidence>
<protein>
    <recommendedName>
        <fullName evidence="3">ROK family protein</fullName>
    </recommendedName>
</protein>
<dbReference type="Proteomes" id="UP000295793">
    <property type="component" value="Unassembled WGS sequence"/>
</dbReference>
<keyword evidence="2" id="KW-1185">Reference proteome</keyword>
<dbReference type="EMBL" id="SLZR01000001">
    <property type="protein sequence ID" value="TCS44066.1"/>
    <property type="molecule type" value="Genomic_DNA"/>
</dbReference>
<dbReference type="RefSeq" id="WP_132699357.1">
    <property type="nucleotide sequence ID" value="NZ_SLZR01000001.1"/>
</dbReference>
<dbReference type="AlphaFoldDB" id="A0A4R3IE52"/>
<accession>A0A4R3IE52</accession>
<organism evidence="1 2">
    <name type="scientific">Reinekea marinisedimentorum</name>
    <dbReference type="NCBI Taxonomy" id="230495"/>
    <lineage>
        <taxon>Bacteria</taxon>
        <taxon>Pseudomonadati</taxon>
        <taxon>Pseudomonadota</taxon>
        <taxon>Gammaproteobacteria</taxon>
        <taxon>Oceanospirillales</taxon>
        <taxon>Saccharospirillaceae</taxon>
        <taxon>Reinekea</taxon>
    </lineage>
</organism>
<dbReference type="InterPro" id="IPR043129">
    <property type="entry name" value="ATPase_NBD"/>
</dbReference>
<dbReference type="OrthoDB" id="6190861at2"/>
<evidence type="ECO:0000313" key="1">
    <source>
        <dbReference type="EMBL" id="TCS44066.1"/>
    </source>
</evidence>
<comment type="caution">
    <text evidence="1">The sequence shown here is derived from an EMBL/GenBank/DDBJ whole genome shotgun (WGS) entry which is preliminary data.</text>
</comment>
<proteinExistence type="predicted"/>
<gene>
    <name evidence="1" type="ORF">BCF53_101409</name>
</gene>
<dbReference type="SUPFAM" id="SSF53067">
    <property type="entry name" value="Actin-like ATPase domain"/>
    <property type="match status" value="1"/>
</dbReference>